<keyword evidence="5" id="KW-1185">Reference proteome</keyword>
<reference evidence="4" key="2">
    <citation type="submission" date="2017-10" db="EMBL/GenBank/DDBJ databases">
        <title>Ladona fulva Genome sequencing and assembly.</title>
        <authorList>
            <person name="Murali S."/>
            <person name="Richards S."/>
            <person name="Bandaranaike D."/>
            <person name="Bellair M."/>
            <person name="Blankenburg K."/>
            <person name="Chao H."/>
            <person name="Dinh H."/>
            <person name="Doddapaneni H."/>
            <person name="Dugan-Rocha S."/>
            <person name="Elkadiri S."/>
            <person name="Gnanaolivu R."/>
            <person name="Hernandez B."/>
            <person name="Skinner E."/>
            <person name="Javaid M."/>
            <person name="Lee S."/>
            <person name="Li M."/>
            <person name="Ming W."/>
            <person name="Munidasa M."/>
            <person name="Muniz J."/>
            <person name="Nguyen L."/>
            <person name="Hughes D."/>
            <person name="Osuji N."/>
            <person name="Pu L.-L."/>
            <person name="Puazo M."/>
            <person name="Qu C."/>
            <person name="Quiroz J."/>
            <person name="Raj R."/>
            <person name="Weissenberger G."/>
            <person name="Xin Y."/>
            <person name="Zou X."/>
            <person name="Han Y."/>
            <person name="Worley K."/>
            <person name="Muzny D."/>
            <person name="Gibbs R."/>
        </authorList>
    </citation>
    <scope>NUCLEOTIDE SEQUENCE</scope>
    <source>
        <strain evidence="4">Sampled in the wild</strain>
    </source>
</reference>
<evidence type="ECO:0000256" key="1">
    <source>
        <dbReference type="PROSITE-ProRule" id="PRU01263"/>
    </source>
</evidence>
<dbReference type="PANTHER" id="PTHR39942">
    <property type="entry name" value="BCDNA.LD26519-RELATED"/>
    <property type="match status" value="1"/>
</dbReference>
<sequence>MCSVPSKFYELCRLCLSCDGVKLSIFDDGAQRNFPLKIMTCLSILVSEGDLLPRLICHRCVYKLDVLYDFREVSRKSDMILKQYLSYTEHFPQQAQFDSRVEGDPTTSDCSNSVKEEDNVGEVSENQQCSVDEEGDESEIPSGLQLRTDSENSELERSNDGAFDDSNMEQVTVKDYSSDTDDKGILQESPSNHTSFEGLKMDRYDDEEENEDDDRQHSESPVEETEEDFPREPCDLRTFIACRQLGALGSNTSRGQASLQHSLISRRQGISSGDGSATRGASTPQPLSMATAMAEMMATRNTLLAAAAVAAASRQEGMFPTDVSQPYGQVDSPLEFGKRYQDSAGEGAVEQDGNPGLRVATQIACHVPVGAYLTKLNRRGAPWCGVMAVKQQRQ</sequence>
<dbReference type="Pfam" id="PF07776">
    <property type="entry name" value="zf-AD"/>
    <property type="match status" value="1"/>
</dbReference>
<feature type="binding site" evidence="1">
    <location>
        <position position="57"/>
    </location>
    <ligand>
        <name>Zn(2+)</name>
        <dbReference type="ChEBI" id="CHEBI:29105"/>
    </ligand>
</feature>
<proteinExistence type="predicted"/>
<dbReference type="InterPro" id="IPR012934">
    <property type="entry name" value="Znf_AD"/>
</dbReference>
<comment type="caution">
    <text evidence="4">The sequence shown here is derived from an EMBL/GenBank/DDBJ whole genome shotgun (WGS) entry which is preliminary data.</text>
</comment>
<evidence type="ECO:0000256" key="2">
    <source>
        <dbReference type="SAM" id="MobiDB-lite"/>
    </source>
</evidence>
<feature type="domain" description="ZAD" evidence="3">
    <location>
        <begin position="10"/>
        <end position="84"/>
    </location>
</feature>
<dbReference type="SMART" id="SM00868">
    <property type="entry name" value="zf-AD"/>
    <property type="match status" value="1"/>
</dbReference>
<dbReference type="OrthoDB" id="515401at2759"/>
<name>A0A8K0P7I5_LADFU</name>
<accession>A0A8K0P7I5</accession>
<protein>
    <recommendedName>
        <fullName evidence="3">ZAD domain-containing protein</fullName>
    </recommendedName>
</protein>
<dbReference type="Proteomes" id="UP000792457">
    <property type="component" value="Unassembled WGS sequence"/>
</dbReference>
<keyword evidence="1" id="KW-0863">Zinc-finger</keyword>
<feature type="region of interest" description="Disordered" evidence="2">
    <location>
        <begin position="98"/>
        <end position="232"/>
    </location>
</feature>
<organism evidence="4 5">
    <name type="scientific">Ladona fulva</name>
    <name type="common">Scarce chaser dragonfly</name>
    <name type="synonym">Libellula fulva</name>
    <dbReference type="NCBI Taxonomy" id="123851"/>
    <lineage>
        <taxon>Eukaryota</taxon>
        <taxon>Metazoa</taxon>
        <taxon>Ecdysozoa</taxon>
        <taxon>Arthropoda</taxon>
        <taxon>Hexapoda</taxon>
        <taxon>Insecta</taxon>
        <taxon>Pterygota</taxon>
        <taxon>Palaeoptera</taxon>
        <taxon>Odonata</taxon>
        <taxon>Epiprocta</taxon>
        <taxon>Anisoptera</taxon>
        <taxon>Libelluloidea</taxon>
        <taxon>Libellulidae</taxon>
        <taxon>Ladona</taxon>
    </lineage>
</organism>
<keyword evidence="1" id="KW-0479">Metal-binding</keyword>
<feature type="binding site" evidence="1">
    <location>
        <position position="60"/>
    </location>
    <ligand>
        <name>Zn(2+)</name>
        <dbReference type="ChEBI" id="CHEBI:29105"/>
    </ligand>
</feature>
<dbReference type="GO" id="GO:0005634">
    <property type="term" value="C:nucleus"/>
    <property type="evidence" value="ECO:0007669"/>
    <property type="project" value="InterPro"/>
</dbReference>
<dbReference type="AlphaFoldDB" id="A0A8K0P7I5"/>
<feature type="compositionally biased region" description="Acidic residues" evidence="2">
    <location>
        <begin position="204"/>
        <end position="213"/>
    </location>
</feature>
<feature type="compositionally biased region" description="Basic and acidic residues" evidence="2">
    <location>
        <begin position="176"/>
        <end position="185"/>
    </location>
</feature>
<evidence type="ECO:0000313" key="5">
    <source>
        <dbReference type="Proteomes" id="UP000792457"/>
    </source>
</evidence>
<evidence type="ECO:0000313" key="4">
    <source>
        <dbReference type="EMBL" id="KAG8236017.1"/>
    </source>
</evidence>
<dbReference type="EMBL" id="KZ308978">
    <property type="protein sequence ID" value="KAG8236017.1"/>
    <property type="molecule type" value="Genomic_DNA"/>
</dbReference>
<keyword evidence="1" id="KW-0862">Zinc</keyword>
<feature type="binding site" evidence="1">
    <location>
        <position position="15"/>
    </location>
    <ligand>
        <name>Zn(2+)</name>
        <dbReference type="ChEBI" id="CHEBI:29105"/>
    </ligand>
</feature>
<gene>
    <name evidence="4" type="ORF">J437_LFUL015968</name>
</gene>
<feature type="non-terminal residue" evidence="4">
    <location>
        <position position="1"/>
    </location>
</feature>
<dbReference type="SUPFAM" id="SSF57716">
    <property type="entry name" value="Glucocorticoid receptor-like (DNA-binding domain)"/>
    <property type="match status" value="1"/>
</dbReference>
<dbReference type="PANTHER" id="PTHR39942:SF1">
    <property type="entry name" value="BCDNA.LD26519-RELATED"/>
    <property type="match status" value="1"/>
</dbReference>
<dbReference type="Gene3D" id="3.40.1800.20">
    <property type="match status" value="1"/>
</dbReference>
<feature type="binding site" evidence="1">
    <location>
        <position position="12"/>
    </location>
    <ligand>
        <name>Zn(2+)</name>
        <dbReference type="ChEBI" id="CHEBI:29105"/>
    </ligand>
</feature>
<reference evidence="4" key="1">
    <citation type="submission" date="2013-04" db="EMBL/GenBank/DDBJ databases">
        <authorList>
            <person name="Qu J."/>
            <person name="Murali S.C."/>
            <person name="Bandaranaike D."/>
            <person name="Bellair M."/>
            <person name="Blankenburg K."/>
            <person name="Chao H."/>
            <person name="Dinh H."/>
            <person name="Doddapaneni H."/>
            <person name="Downs B."/>
            <person name="Dugan-Rocha S."/>
            <person name="Elkadiri S."/>
            <person name="Gnanaolivu R.D."/>
            <person name="Hernandez B."/>
            <person name="Javaid M."/>
            <person name="Jayaseelan J.C."/>
            <person name="Lee S."/>
            <person name="Li M."/>
            <person name="Ming W."/>
            <person name="Munidasa M."/>
            <person name="Muniz J."/>
            <person name="Nguyen L."/>
            <person name="Ongeri F."/>
            <person name="Osuji N."/>
            <person name="Pu L.-L."/>
            <person name="Puazo M."/>
            <person name="Qu C."/>
            <person name="Quiroz J."/>
            <person name="Raj R."/>
            <person name="Weissenberger G."/>
            <person name="Xin Y."/>
            <person name="Zou X."/>
            <person name="Han Y."/>
            <person name="Richards S."/>
            <person name="Worley K."/>
            <person name="Muzny D."/>
            <person name="Gibbs R."/>
        </authorList>
    </citation>
    <scope>NUCLEOTIDE SEQUENCE</scope>
    <source>
        <strain evidence="4">Sampled in the wild</strain>
    </source>
</reference>
<feature type="compositionally biased region" description="Basic and acidic residues" evidence="2">
    <location>
        <begin position="148"/>
        <end position="159"/>
    </location>
</feature>
<evidence type="ECO:0000259" key="3">
    <source>
        <dbReference type="PROSITE" id="PS51915"/>
    </source>
</evidence>
<dbReference type="PROSITE" id="PS51915">
    <property type="entry name" value="ZAD"/>
    <property type="match status" value="1"/>
</dbReference>
<dbReference type="GO" id="GO:0008270">
    <property type="term" value="F:zinc ion binding"/>
    <property type="evidence" value="ECO:0007669"/>
    <property type="project" value="UniProtKB-UniRule"/>
</dbReference>